<protein>
    <submittedName>
        <fullName evidence="3">Carboxymuconolactone decarboxylase family protein</fullName>
    </submittedName>
</protein>
<name>A0A2A5J4F7_RHOSG</name>
<proteinExistence type="predicted"/>
<dbReference type="RefSeq" id="WP_003944075.1">
    <property type="nucleotide sequence ID" value="NZ_AP026691.1"/>
</dbReference>
<dbReference type="EMBL" id="NOVD01000034">
    <property type="protein sequence ID" value="PCK24242.1"/>
    <property type="molecule type" value="Genomic_DNA"/>
</dbReference>
<sequence>MTDTTHMTDAGGTDESRISEARARGVAKMNEVYGWELPADVPGDFFAVTADHLFADIWTRPGLSVRDRRLLLIGAITAQGQNDVAKIQINAALHNEELTEQQFEEAAIFLCHYVGWPLATGLNNALIAVKADRRKAARAKEKAAADSAKTDTD</sequence>
<organism evidence="3 4">
    <name type="scientific">Rhodococcus qingshengii</name>
    <dbReference type="NCBI Taxonomy" id="334542"/>
    <lineage>
        <taxon>Bacteria</taxon>
        <taxon>Bacillati</taxon>
        <taxon>Actinomycetota</taxon>
        <taxon>Actinomycetes</taxon>
        <taxon>Mycobacteriales</taxon>
        <taxon>Nocardiaceae</taxon>
        <taxon>Rhodococcus</taxon>
        <taxon>Rhodococcus erythropolis group</taxon>
    </lineage>
</organism>
<dbReference type="SUPFAM" id="SSF69118">
    <property type="entry name" value="AhpD-like"/>
    <property type="match status" value="1"/>
</dbReference>
<dbReference type="PANTHER" id="PTHR33570:SF2">
    <property type="entry name" value="CARBOXYMUCONOLACTONE DECARBOXYLASE-LIKE DOMAIN-CONTAINING PROTEIN"/>
    <property type="match status" value="1"/>
</dbReference>
<comment type="caution">
    <text evidence="3">The sequence shown here is derived from an EMBL/GenBank/DDBJ whole genome shotgun (WGS) entry which is preliminary data.</text>
</comment>
<reference evidence="2" key="2">
    <citation type="submission" date="2023-02" db="EMBL/GenBank/DDBJ databases">
        <title>A novel hydrolase synthesized by Rhodococcus erythropolis HQ is responsible for the detoxification of Zearalenone.</title>
        <authorList>
            <person name="Hu J."/>
            <person name="Xu J."/>
        </authorList>
    </citation>
    <scope>NUCLEOTIDE SEQUENCE</scope>
    <source>
        <strain evidence="2">HQ</strain>
    </source>
</reference>
<dbReference type="KEGG" id="rqi:C1M55_16850"/>
<dbReference type="Proteomes" id="UP001217325">
    <property type="component" value="Unassembled WGS sequence"/>
</dbReference>
<dbReference type="Proteomes" id="UP000230886">
    <property type="component" value="Unassembled WGS sequence"/>
</dbReference>
<dbReference type="Pfam" id="PF02627">
    <property type="entry name" value="CMD"/>
    <property type="match status" value="1"/>
</dbReference>
<dbReference type="Gene3D" id="1.20.1290.10">
    <property type="entry name" value="AhpD-like"/>
    <property type="match status" value="1"/>
</dbReference>
<evidence type="ECO:0000313" key="4">
    <source>
        <dbReference type="Proteomes" id="UP000230886"/>
    </source>
</evidence>
<dbReference type="AlphaFoldDB" id="A0A2A5J4F7"/>
<dbReference type="InterPro" id="IPR029032">
    <property type="entry name" value="AhpD-like"/>
</dbReference>
<accession>A0A2A5J4F7</accession>
<dbReference type="PANTHER" id="PTHR33570">
    <property type="entry name" value="4-CARBOXYMUCONOLACTONE DECARBOXYLASE FAMILY PROTEIN"/>
    <property type="match status" value="1"/>
</dbReference>
<feature type="domain" description="Carboxymuconolactone decarboxylase-like" evidence="1">
    <location>
        <begin position="44"/>
        <end position="121"/>
    </location>
</feature>
<evidence type="ECO:0000313" key="3">
    <source>
        <dbReference type="EMBL" id="PCK24242.1"/>
    </source>
</evidence>
<evidence type="ECO:0000259" key="1">
    <source>
        <dbReference type="Pfam" id="PF02627"/>
    </source>
</evidence>
<dbReference type="EMBL" id="JARDXE010000005">
    <property type="protein sequence ID" value="MDE8645179.1"/>
    <property type="molecule type" value="Genomic_DNA"/>
</dbReference>
<reference evidence="3 4" key="1">
    <citation type="submission" date="2017-07" db="EMBL/GenBank/DDBJ databases">
        <title>Draft sequence of Rhodococcus enclensis 23b-28.</title>
        <authorList>
            <person name="Besaury L."/>
            <person name="Sancelme M."/>
            <person name="Amato P."/>
            <person name="Lallement A."/>
            <person name="Delort A.-M."/>
        </authorList>
    </citation>
    <scope>NUCLEOTIDE SEQUENCE [LARGE SCALE GENOMIC DNA]</scope>
    <source>
        <strain evidence="3 4">23b-28</strain>
    </source>
</reference>
<evidence type="ECO:0000313" key="2">
    <source>
        <dbReference type="EMBL" id="MDE8645179.1"/>
    </source>
</evidence>
<dbReference type="InterPro" id="IPR003779">
    <property type="entry name" value="CMD-like"/>
</dbReference>
<dbReference type="InterPro" id="IPR052512">
    <property type="entry name" value="4CMD/NDH-1_regulator"/>
</dbReference>
<dbReference type="GO" id="GO:0051920">
    <property type="term" value="F:peroxiredoxin activity"/>
    <property type="evidence" value="ECO:0007669"/>
    <property type="project" value="InterPro"/>
</dbReference>
<gene>
    <name evidence="3" type="ORF">CHR55_26930</name>
    <name evidence="2" type="ORF">PXH69_09465</name>
</gene>